<dbReference type="AlphaFoldDB" id="A0ABD2HZV6"/>
<evidence type="ECO:0000256" key="3">
    <source>
        <dbReference type="ARBA" id="ARBA00022801"/>
    </source>
</evidence>
<gene>
    <name evidence="8" type="ORF">niasHS_016994</name>
</gene>
<keyword evidence="6" id="KW-0472">Membrane</keyword>
<dbReference type="InterPro" id="IPR000169">
    <property type="entry name" value="Pept_cys_AS"/>
</dbReference>
<dbReference type="InterPro" id="IPR000668">
    <property type="entry name" value="Peptidase_C1A_C"/>
</dbReference>
<dbReference type="Proteomes" id="UP001620645">
    <property type="component" value="Unassembled WGS sequence"/>
</dbReference>
<dbReference type="Gene3D" id="3.90.70.10">
    <property type="entry name" value="Cysteine proteinases"/>
    <property type="match status" value="1"/>
</dbReference>
<dbReference type="Pfam" id="PF00112">
    <property type="entry name" value="Peptidase_C1"/>
    <property type="match status" value="2"/>
</dbReference>
<evidence type="ECO:0000313" key="8">
    <source>
        <dbReference type="EMBL" id="KAL3073299.1"/>
    </source>
</evidence>
<evidence type="ECO:0000256" key="2">
    <source>
        <dbReference type="ARBA" id="ARBA00022670"/>
    </source>
</evidence>
<protein>
    <recommendedName>
        <fullName evidence="7">Peptidase C1A papain C-terminal domain-containing protein</fullName>
    </recommendedName>
</protein>
<dbReference type="InterPro" id="IPR038765">
    <property type="entry name" value="Papain-like_cys_pep_sf"/>
</dbReference>
<feature type="transmembrane region" description="Helical" evidence="6">
    <location>
        <begin position="90"/>
        <end position="114"/>
    </location>
</feature>
<evidence type="ECO:0000256" key="1">
    <source>
        <dbReference type="ARBA" id="ARBA00008455"/>
    </source>
</evidence>
<sequence length="494" mass="54770">MGEREVKRRHQRRKATDSEEKLAGHGETGRSNAKTTPPKIANATMKKKCSGISSADGIVHSSASPVAGGVHFLPHPSARHRHAGGILRRWRCLACSLVSLLLVAAAILICVAVFTHLRAEARRKNRTDEIAYLKGLVEAVNSATEVKWKARFNPFGIRQSTFNHQKALKNLTAIKEYVAHLEHFFDSPQMKEHLKTLESFPEAQLPRNFDARDKWPMCPSIHAVPNQGGCGSCYAVSAMGVAADRTCIHTNGTDGTQLSALDVIECCEVCGNCFGGDPLKAMVYWALEGVVSGGPDGCRPYAVSSACGTPCTPNLYAEEQAKRKCRKDKCQTAYYKNSAGGEYAADKRKGSFAYTLFPRKMSVDQAGNDRVLLPSVVGHFNKTSSAGPLTMEQIRTIIRKELFLYGPTTLALPLTEEFLHYDSGIFHPFPRQHFDDRIIYWHVVRLIGWGHDEDDQLFWVAVNSFGEQWGENGFFRVDTSLLEDYGLEYEAGMP</sequence>
<dbReference type="InterPro" id="IPR013128">
    <property type="entry name" value="Peptidase_C1A"/>
</dbReference>
<keyword evidence="9" id="KW-1185">Reference proteome</keyword>
<dbReference type="GO" id="GO:0008234">
    <property type="term" value="F:cysteine-type peptidase activity"/>
    <property type="evidence" value="ECO:0007669"/>
    <property type="project" value="UniProtKB-KW"/>
</dbReference>
<dbReference type="EMBL" id="JBICCN010000371">
    <property type="protein sequence ID" value="KAL3073299.1"/>
    <property type="molecule type" value="Genomic_DNA"/>
</dbReference>
<dbReference type="GO" id="GO:0006508">
    <property type="term" value="P:proteolysis"/>
    <property type="evidence" value="ECO:0007669"/>
    <property type="project" value="UniProtKB-KW"/>
</dbReference>
<comment type="caution">
    <text evidence="8">The sequence shown here is derived from an EMBL/GenBank/DDBJ whole genome shotgun (WGS) entry which is preliminary data.</text>
</comment>
<accession>A0ABD2HZV6</accession>
<keyword evidence="3" id="KW-0378">Hydrolase</keyword>
<dbReference type="PANTHER" id="PTHR12411">
    <property type="entry name" value="CYSTEINE PROTEASE FAMILY C1-RELATED"/>
    <property type="match status" value="1"/>
</dbReference>
<proteinExistence type="inferred from homology"/>
<keyword evidence="4" id="KW-0788">Thiol protease</keyword>
<keyword evidence="6" id="KW-1133">Transmembrane helix</keyword>
<dbReference type="PROSITE" id="PS00139">
    <property type="entry name" value="THIOL_PROTEASE_CYS"/>
    <property type="match status" value="1"/>
</dbReference>
<reference evidence="8 9" key="1">
    <citation type="submission" date="2024-10" db="EMBL/GenBank/DDBJ databases">
        <authorList>
            <person name="Kim D."/>
        </authorList>
    </citation>
    <scope>NUCLEOTIDE SEQUENCE [LARGE SCALE GENOMIC DNA]</scope>
    <source>
        <strain evidence="8">Taebaek</strain>
    </source>
</reference>
<keyword evidence="6" id="KW-0812">Transmembrane</keyword>
<comment type="similarity">
    <text evidence="1">Belongs to the peptidase C1 family.</text>
</comment>
<dbReference type="SUPFAM" id="SSF54001">
    <property type="entry name" value="Cysteine proteinases"/>
    <property type="match status" value="1"/>
</dbReference>
<name>A0ABD2HZV6_HETSC</name>
<evidence type="ECO:0000313" key="9">
    <source>
        <dbReference type="Proteomes" id="UP001620645"/>
    </source>
</evidence>
<keyword evidence="2" id="KW-0645">Protease</keyword>
<feature type="compositionally biased region" description="Basic and acidic residues" evidence="5">
    <location>
        <begin position="14"/>
        <end position="28"/>
    </location>
</feature>
<evidence type="ECO:0000256" key="5">
    <source>
        <dbReference type="SAM" id="MobiDB-lite"/>
    </source>
</evidence>
<evidence type="ECO:0000259" key="7">
    <source>
        <dbReference type="SMART" id="SM00645"/>
    </source>
</evidence>
<evidence type="ECO:0000256" key="4">
    <source>
        <dbReference type="ARBA" id="ARBA00022807"/>
    </source>
</evidence>
<organism evidence="8 9">
    <name type="scientific">Heterodera schachtii</name>
    <name type="common">Sugarbeet cyst nematode worm</name>
    <name type="synonym">Tylenchus schachtii</name>
    <dbReference type="NCBI Taxonomy" id="97005"/>
    <lineage>
        <taxon>Eukaryota</taxon>
        <taxon>Metazoa</taxon>
        <taxon>Ecdysozoa</taxon>
        <taxon>Nematoda</taxon>
        <taxon>Chromadorea</taxon>
        <taxon>Rhabditida</taxon>
        <taxon>Tylenchina</taxon>
        <taxon>Tylenchomorpha</taxon>
        <taxon>Tylenchoidea</taxon>
        <taxon>Heteroderidae</taxon>
        <taxon>Heteroderinae</taxon>
        <taxon>Heterodera</taxon>
    </lineage>
</organism>
<evidence type="ECO:0000256" key="6">
    <source>
        <dbReference type="SAM" id="Phobius"/>
    </source>
</evidence>
<dbReference type="SMART" id="SM00645">
    <property type="entry name" value="Pept_C1"/>
    <property type="match status" value="1"/>
</dbReference>
<feature type="region of interest" description="Disordered" evidence="5">
    <location>
        <begin position="1"/>
        <end position="43"/>
    </location>
</feature>
<feature type="domain" description="Peptidase C1A papain C-terminal" evidence="7">
    <location>
        <begin position="205"/>
        <end position="487"/>
    </location>
</feature>